<dbReference type="KEGG" id="llp:GH975_11400"/>
<proteinExistence type="predicted"/>
<sequence length="90" mass="10188">MDQTTFIHDSTQATRKVQALLQQLIAHRGQPESMHALTPHATQCLQQLFELSEAAGRHDWPSESLDEAKSTLIKHFPSLLTRDDPAWNDV</sequence>
<evidence type="ECO:0000313" key="1">
    <source>
        <dbReference type="EMBL" id="QGG81135.1"/>
    </source>
</evidence>
<reference evidence="1 2" key="1">
    <citation type="submission" date="2019-11" db="EMBL/GenBank/DDBJ databases">
        <authorList>
            <person name="Khan S.A."/>
            <person name="Jeon C.O."/>
            <person name="Chun B.H."/>
        </authorList>
    </citation>
    <scope>NUCLEOTIDE SEQUENCE [LARGE SCALE GENOMIC DNA]</scope>
    <source>
        <strain evidence="1 2">IMCC 1097</strain>
    </source>
</reference>
<evidence type="ECO:0000313" key="2">
    <source>
        <dbReference type="Proteomes" id="UP000388235"/>
    </source>
</evidence>
<organism evidence="1 2">
    <name type="scientific">Litorivicinus lipolyticus</name>
    <dbReference type="NCBI Taxonomy" id="418701"/>
    <lineage>
        <taxon>Bacteria</taxon>
        <taxon>Pseudomonadati</taxon>
        <taxon>Pseudomonadota</taxon>
        <taxon>Gammaproteobacteria</taxon>
        <taxon>Oceanospirillales</taxon>
        <taxon>Litorivicinaceae</taxon>
        <taxon>Litorivicinus</taxon>
    </lineage>
</organism>
<protein>
    <submittedName>
        <fullName evidence="1">Uncharacterized protein</fullName>
    </submittedName>
</protein>
<accession>A0A5Q2QJ93</accession>
<dbReference type="RefSeq" id="WP_153714638.1">
    <property type="nucleotide sequence ID" value="NZ_CP045871.1"/>
</dbReference>
<dbReference type="EMBL" id="CP045871">
    <property type="protein sequence ID" value="QGG81135.1"/>
    <property type="molecule type" value="Genomic_DNA"/>
</dbReference>
<name>A0A5Q2QJ93_9GAMM</name>
<dbReference type="AlphaFoldDB" id="A0A5Q2QJ93"/>
<keyword evidence="2" id="KW-1185">Reference proteome</keyword>
<gene>
    <name evidence="1" type="ORF">GH975_11400</name>
</gene>
<dbReference type="Proteomes" id="UP000388235">
    <property type="component" value="Chromosome"/>
</dbReference>